<dbReference type="AlphaFoldDB" id="A0A9Q4C2Z3"/>
<comment type="caution">
    <text evidence="2">The sequence shown here is derived from an EMBL/GenBank/DDBJ whole genome shotgun (WGS) entry which is preliminary data.</text>
</comment>
<proteinExistence type="inferred from homology"/>
<dbReference type="Gene3D" id="1.10.150.80">
    <property type="entry name" value="HRDC domain"/>
    <property type="match status" value="1"/>
</dbReference>
<dbReference type="RefSeq" id="WP_266086145.1">
    <property type="nucleotide sequence ID" value="NZ_RKLV01000002.1"/>
</dbReference>
<dbReference type="PANTHER" id="PTHR39646">
    <property type="entry name" value="RNA POLYMERASE RPB4"/>
    <property type="match status" value="1"/>
</dbReference>
<comment type="subunit">
    <text evidence="1">Part of the RNA polymerase complex. Forms a stalk with Rpo7 that extends from the main structure.</text>
</comment>
<reference evidence="2" key="1">
    <citation type="submission" date="2022-09" db="EMBL/GenBank/DDBJ databases">
        <title>Haloadaptaus new haloarchaeum isolated from saline soil.</title>
        <authorList>
            <person name="Duran-Viseras A."/>
            <person name="Sanchez-Porro C."/>
            <person name="Ventosa A."/>
        </authorList>
    </citation>
    <scope>NUCLEOTIDE SEQUENCE</scope>
    <source>
        <strain evidence="2">F3-133</strain>
    </source>
</reference>
<dbReference type="Pfam" id="PF03874">
    <property type="entry name" value="RNA_pol_Rpb4"/>
    <property type="match status" value="1"/>
</dbReference>
<name>A0A9Q4C2Z3_9EURY</name>
<evidence type="ECO:0000313" key="3">
    <source>
        <dbReference type="Proteomes" id="UP001149411"/>
    </source>
</evidence>
<comment type="similarity">
    <text evidence="1">Belongs to the eukaryotic RPB4 RNA polymerase subunit family.</text>
</comment>
<dbReference type="SUPFAM" id="SSF47819">
    <property type="entry name" value="HRDC-like"/>
    <property type="match status" value="1"/>
</dbReference>
<comment type="subcellular location">
    <subcellularLocation>
        <location evidence="1">Cytoplasm</location>
    </subcellularLocation>
</comment>
<dbReference type="EMBL" id="RKLV01000002">
    <property type="protein sequence ID" value="MCX2818353.1"/>
    <property type="molecule type" value="Genomic_DNA"/>
</dbReference>
<dbReference type="Proteomes" id="UP001149411">
    <property type="component" value="Unassembled WGS sequence"/>
</dbReference>
<evidence type="ECO:0000256" key="1">
    <source>
        <dbReference type="HAMAP-Rule" id="MF_00864"/>
    </source>
</evidence>
<organism evidence="2 3">
    <name type="scientific">Halorutilus salinus</name>
    <dbReference type="NCBI Taxonomy" id="2487751"/>
    <lineage>
        <taxon>Archaea</taxon>
        <taxon>Methanobacteriati</taxon>
        <taxon>Methanobacteriota</taxon>
        <taxon>Stenosarchaea group</taxon>
        <taxon>Halobacteria</taxon>
        <taxon>Halorutilales</taxon>
        <taxon>Halorutilaceae</taxon>
        <taxon>Halorutilus</taxon>
    </lineage>
</organism>
<evidence type="ECO:0000313" key="2">
    <source>
        <dbReference type="EMBL" id="MCX2818353.1"/>
    </source>
</evidence>
<dbReference type="GO" id="GO:0000166">
    <property type="term" value="F:nucleotide binding"/>
    <property type="evidence" value="ECO:0007669"/>
    <property type="project" value="InterPro"/>
</dbReference>
<keyword evidence="1" id="KW-0240">DNA-directed RNA polymerase</keyword>
<keyword evidence="1" id="KW-0808">Transferase</keyword>
<dbReference type="Gene3D" id="6.10.140.10">
    <property type="match status" value="1"/>
</dbReference>
<dbReference type="InterPro" id="IPR005574">
    <property type="entry name" value="Rpb4/RPC9"/>
</dbReference>
<dbReference type="PANTHER" id="PTHR39646:SF1">
    <property type="entry name" value="DNA-DIRECTED RNA POLYMERASE SUBUNIT RPO4"/>
    <property type="match status" value="1"/>
</dbReference>
<protein>
    <recommendedName>
        <fullName evidence="1">DNA-directed RNA polymerase subunit Rpo4</fullName>
        <ecNumber evidence="1">2.7.7.6</ecNumber>
    </recommendedName>
    <alternativeName>
        <fullName evidence="1">DNA-directed RNA polymerase subunit F</fullName>
    </alternativeName>
</protein>
<dbReference type="PIRSF" id="PIRSF005053">
    <property type="entry name" value="RNA_pol_F_arch"/>
    <property type="match status" value="1"/>
</dbReference>
<dbReference type="EC" id="2.7.7.6" evidence="1"/>
<dbReference type="GO" id="GO:0000428">
    <property type="term" value="C:DNA-directed RNA polymerase complex"/>
    <property type="evidence" value="ECO:0007669"/>
    <property type="project" value="UniProtKB-KW"/>
</dbReference>
<gene>
    <name evidence="1" type="primary">rpo4</name>
    <name evidence="1" type="synonym">rpoF</name>
    <name evidence="2" type="ORF">EGH25_03175</name>
</gene>
<dbReference type="InterPro" id="IPR010924">
    <property type="entry name" value="Rpo4"/>
</dbReference>
<sequence length="116" mass="13586">MIVKEKLDEEYVTVSEVKETLNEIADDRADEDREMAYELRRSLEHVNEFAVLDTDEAEELLGTLVEFEAVDDFVAHKIVDLLPRNRDELRSVYAKERYSLDSDEMDEILNAVAKYR</sequence>
<dbReference type="GO" id="GO:0006352">
    <property type="term" value="P:DNA-templated transcription initiation"/>
    <property type="evidence" value="ECO:0007669"/>
    <property type="project" value="InterPro"/>
</dbReference>
<dbReference type="HAMAP" id="MF_00864">
    <property type="entry name" value="RNApol_arch_Rpo4"/>
    <property type="match status" value="1"/>
</dbReference>
<accession>A0A9Q4C2Z3</accession>
<keyword evidence="1" id="KW-0548">Nucleotidyltransferase</keyword>
<dbReference type="InterPro" id="IPR044876">
    <property type="entry name" value="HRDC_dom_sf"/>
</dbReference>
<comment type="function">
    <text evidence="1">DNA-dependent RNA polymerase (RNAP) catalyzes the transcription of DNA into RNA using the four ribonucleoside triphosphates as substrates. This subunit is less well bound than the others.</text>
</comment>
<dbReference type="GO" id="GO:0005737">
    <property type="term" value="C:cytoplasm"/>
    <property type="evidence" value="ECO:0007669"/>
    <property type="project" value="UniProtKB-SubCell"/>
</dbReference>
<comment type="catalytic activity">
    <reaction evidence="1">
        <text>RNA(n) + a ribonucleoside 5'-triphosphate = RNA(n+1) + diphosphate</text>
        <dbReference type="Rhea" id="RHEA:21248"/>
        <dbReference type="Rhea" id="RHEA-COMP:14527"/>
        <dbReference type="Rhea" id="RHEA-COMP:17342"/>
        <dbReference type="ChEBI" id="CHEBI:33019"/>
        <dbReference type="ChEBI" id="CHEBI:61557"/>
        <dbReference type="ChEBI" id="CHEBI:140395"/>
        <dbReference type="EC" id="2.7.7.6"/>
    </reaction>
</comment>
<dbReference type="GO" id="GO:0003899">
    <property type="term" value="F:DNA-directed RNA polymerase activity"/>
    <property type="evidence" value="ECO:0007669"/>
    <property type="project" value="UniProtKB-UniRule"/>
</dbReference>
<dbReference type="InterPro" id="IPR010997">
    <property type="entry name" value="HRDC-like_sf"/>
</dbReference>
<keyword evidence="1" id="KW-0963">Cytoplasm</keyword>
<keyword evidence="3" id="KW-1185">Reference proteome</keyword>
<keyword evidence="1" id="KW-0804">Transcription</keyword>